<evidence type="ECO:0000313" key="2">
    <source>
        <dbReference type="Proteomes" id="UP000184327"/>
    </source>
</evidence>
<name>A0A1M4TPV9_9BURK</name>
<dbReference type="Proteomes" id="UP000184327">
    <property type="component" value="Unassembled WGS sequence"/>
</dbReference>
<gene>
    <name evidence="1" type="ORF">SAMN02745117_00319</name>
</gene>
<dbReference type="EMBL" id="FQUZ01000003">
    <property type="protein sequence ID" value="SHE46434.1"/>
    <property type="molecule type" value="Genomic_DNA"/>
</dbReference>
<dbReference type="RefSeq" id="WP_143164367.1">
    <property type="nucleotide sequence ID" value="NZ_FQUZ01000003.1"/>
</dbReference>
<proteinExistence type="predicted"/>
<dbReference type="PROSITE" id="PS51257">
    <property type="entry name" value="PROKAR_LIPOPROTEIN"/>
    <property type="match status" value="1"/>
</dbReference>
<keyword evidence="2" id="KW-1185">Reference proteome</keyword>
<protein>
    <submittedName>
        <fullName evidence="1">Uncharacterized protein</fullName>
    </submittedName>
</protein>
<dbReference type="AlphaFoldDB" id="A0A1M4TPV9"/>
<sequence length="93" mass="10192">MNIHTQRSQQRKIRMAQRLTIVSLSIPLSLSIAGCGGEELLDILDAATGDGGKRVRLNGPIMGENRLICINNPPKIPPAALQQEIDKYLFKAI</sequence>
<accession>A0A1M4TPV9</accession>
<organism evidence="1 2">
    <name type="scientific">Lampropedia hyalina DSM 16112</name>
    <dbReference type="NCBI Taxonomy" id="1122156"/>
    <lineage>
        <taxon>Bacteria</taxon>
        <taxon>Pseudomonadati</taxon>
        <taxon>Pseudomonadota</taxon>
        <taxon>Betaproteobacteria</taxon>
        <taxon>Burkholderiales</taxon>
        <taxon>Comamonadaceae</taxon>
        <taxon>Lampropedia</taxon>
    </lineage>
</organism>
<dbReference type="STRING" id="1122156.SAMN02745117_00319"/>
<evidence type="ECO:0000313" key="1">
    <source>
        <dbReference type="EMBL" id="SHE46434.1"/>
    </source>
</evidence>
<reference evidence="1 2" key="1">
    <citation type="submission" date="2016-11" db="EMBL/GenBank/DDBJ databases">
        <authorList>
            <person name="Jaros S."/>
            <person name="Januszkiewicz K."/>
            <person name="Wedrychowicz H."/>
        </authorList>
    </citation>
    <scope>NUCLEOTIDE SEQUENCE [LARGE SCALE GENOMIC DNA]</scope>
    <source>
        <strain evidence="1 2">DSM 16112</strain>
    </source>
</reference>